<comment type="caution">
    <text evidence="2">The sequence shown here is derived from an EMBL/GenBank/DDBJ whole genome shotgun (WGS) entry which is preliminary data.</text>
</comment>
<name>K2MVA0_TRYCR</name>
<feature type="non-terminal residue" evidence="2">
    <location>
        <position position="1"/>
    </location>
</feature>
<proteinExistence type="predicted"/>
<feature type="compositionally biased region" description="Polar residues" evidence="1">
    <location>
        <begin position="44"/>
        <end position="53"/>
    </location>
</feature>
<sequence length="406" mass="44106">VRHTHTHTHTHTHKKGMGCSNSKNQKEQVNKGELTERILEREGNSASCGSRSSPDVPERTRKPGSSSKKESKGKKKKKREGVGRANDVALEPSGTGLISDTPGTALRPRPLHNVETSGMKTSFASSLVRGLQAIEVRETRFIHPPHPHRAGADGMDNYAVSSSSDMLASFITTSPLEPEPHSTRSPAGTQRRVDVSPDATGEPPLSIQGSPTLDSCAHENGRLKRRVYLHALEDKAPLRNSRGMRAAVSTPVTTSSMTTTTTTTSTTRSSTPKSWVGKRKILHKTEIVEPVGAVLLPPMAPPIRSAREERPSEAAIASKARPKPIVGTNGVLRRGLYDLPDESGSAGEEERRRALMHGPTESKGEHPWAFNSAGWEVLEQIHRLLKARSLRASQVHGSGLEVNHYE</sequence>
<protein>
    <submittedName>
        <fullName evidence="2">Uncharacterized protein</fullName>
    </submittedName>
</protein>
<dbReference type="Proteomes" id="UP000007350">
    <property type="component" value="Unassembled WGS sequence"/>
</dbReference>
<gene>
    <name evidence="2" type="ORF">MOQ_000647</name>
</gene>
<feature type="region of interest" description="Disordered" evidence="1">
    <location>
        <begin position="336"/>
        <end position="367"/>
    </location>
</feature>
<feature type="region of interest" description="Disordered" evidence="1">
    <location>
        <begin position="173"/>
        <end position="215"/>
    </location>
</feature>
<organism evidence="2 3">
    <name type="scientific">Trypanosoma cruzi marinkellei</name>
    <dbReference type="NCBI Taxonomy" id="85056"/>
    <lineage>
        <taxon>Eukaryota</taxon>
        <taxon>Discoba</taxon>
        <taxon>Euglenozoa</taxon>
        <taxon>Kinetoplastea</taxon>
        <taxon>Metakinetoplastina</taxon>
        <taxon>Trypanosomatida</taxon>
        <taxon>Trypanosomatidae</taxon>
        <taxon>Trypanosoma</taxon>
        <taxon>Schizotrypanum</taxon>
    </lineage>
</organism>
<feature type="region of interest" description="Disordered" evidence="1">
    <location>
        <begin position="242"/>
        <end position="276"/>
    </location>
</feature>
<accession>K2MVA0</accession>
<feature type="region of interest" description="Disordered" evidence="1">
    <location>
        <begin position="1"/>
        <end position="107"/>
    </location>
</feature>
<feature type="compositionally biased region" description="Basic and acidic residues" evidence="1">
    <location>
        <begin position="24"/>
        <end position="43"/>
    </location>
</feature>
<evidence type="ECO:0000313" key="2">
    <source>
        <dbReference type="EMBL" id="EKF39128.1"/>
    </source>
</evidence>
<dbReference type="EMBL" id="AHKC01001620">
    <property type="protein sequence ID" value="EKF39128.1"/>
    <property type="molecule type" value="Genomic_DNA"/>
</dbReference>
<dbReference type="AlphaFoldDB" id="K2MVA0"/>
<feature type="compositionally biased region" description="Basic residues" evidence="1">
    <location>
        <begin position="1"/>
        <end position="16"/>
    </location>
</feature>
<evidence type="ECO:0000256" key="1">
    <source>
        <dbReference type="SAM" id="MobiDB-lite"/>
    </source>
</evidence>
<feature type="compositionally biased region" description="Low complexity" evidence="1">
    <location>
        <begin position="249"/>
        <end position="271"/>
    </location>
</feature>
<reference evidence="2 3" key="1">
    <citation type="journal article" date="2012" name="BMC Genomics">
        <title>Comparative genomic analysis of human infective Trypanosoma cruzi lineages with the bat-restricted subspecies T. cruzi marinkellei.</title>
        <authorList>
            <person name="Franzen O."/>
            <person name="Talavera-Lopez C."/>
            <person name="Ochaya S."/>
            <person name="Butler C.E."/>
            <person name="Messenger L.A."/>
            <person name="Lewis M.D."/>
            <person name="Llewellyn M.S."/>
            <person name="Marinkelle C.J."/>
            <person name="Tyler K.M."/>
            <person name="Miles M.A."/>
            <person name="Andersson B."/>
        </authorList>
    </citation>
    <scope>NUCLEOTIDE SEQUENCE [LARGE SCALE GENOMIC DNA]</scope>
    <source>
        <strain evidence="2 3">B7</strain>
    </source>
</reference>
<dbReference type="OrthoDB" id="247546at2759"/>
<keyword evidence="3" id="KW-1185">Reference proteome</keyword>
<evidence type="ECO:0000313" key="3">
    <source>
        <dbReference type="Proteomes" id="UP000007350"/>
    </source>
</evidence>